<dbReference type="Gene3D" id="1.10.340.70">
    <property type="match status" value="1"/>
</dbReference>
<dbReference type="Pfam" id="PF00078">
    <property type="entry name" value="RVT_1"/>
    <property type="match status" value="1"/>
</dbReference>
<evidence type="ECO:0000256" key="2">
    <source>
        <dbReference type="ARBA" id="ARBA00022679"/>
    </source>
</evidence>
<dbReference type="Gene3D" id="3.10.20.370">
    <property type="match status" value="1"/>
</dbReference>
<dbReference type="Gene3D" id="3.30.70.270">
    <property type="match status" value="2"/>
</dbReference>
<dbReference type="InterPro" id="IPR041373">
    <property type="entry name" value="RT_RNaseH"/>
</dbReference>
<dbReference type="Gene3D" id="3.10.10.10">
    <property type="entry name" value="HIV Type 1 Reverse Transcriptase, subunit A, domain 1"/>
    <property type="match status" value="1"/>
</dbReference>
<dbReference type="FunFam" id="3.30.70.270:FF:000020">
    <property type="entry name" value="Transposon Tf2-6 polyprotein-like Protein"/>
    <property type="match status" value="1"/>
</dbReference>
<evidence type="ECO:0000256" key="4">
    <source>
        <dbReference type="ARBA" id="ARBA00022722"/>
    </source>
</evidence>
<dbReference type="Pfam" id="PF17921">
    <property type="entry name" value="Integrase_H2C2"/>
    <property type="match status" value="1"/>
</dbReference>
<keyword evidence="10" id="KW-1185">Reference proteome</keyword>
<dbReference type="CDD" id="cd09274">
    <property type="entry name" value="RNase_HI_RT_Ty3"/>
    <property type="match status" value="1"/>
</dbReference>
<name>A0A0J7KTY6_LASNI</name>
<dbReference type="CDD" id="cd01647">
    <property type="entry name" value="RT_LTR"/>
    <property type="match status" value="1"/>
</dbReference>
<dbReference type="Pfam" id="PF17917">
    <property type="entry name" value="RT_RNaseH"/>
    <property type="match status" value="1"/>
</dbReference>
<dbReference type="PROSITE" id="PS50878">
    <property type="entry name" value="RT_POL"/>
    <property type="match status" value="1"/>
</dbReference>
<dbReference type="AlphaFoldDB" id="A0A0J7KTY6"/>
<keyword evidence="4" id="KW-0540">Nuclease</keyword>
<keyword evidence="3" id="KW-0548">Nucleotidyltransferase</keyword>
<evidence type="ECO:0000313" key="9">
    <source>
        <dbReference type="EMBL" id="KMQ93756.1"/>
    </source>
</evidence>
<dbReference type="InterPro" id="IPR000477">
    <property type="entry name" value="RT_dom"/>
</dbReference>
<dbReference type="EC" id="2.7.7.49" evidence="1"/>
<evidence type="ECO:0000256" key="3">
    <source>
        <dbReference type="ARBA" id="ARBA00022695"/>
    </source>
</evidence>
<feature type="domain" description="Reverse transcriptase" evidence="8">
    <location>
        <begin position="1"/>
        <end position="163"/>
    </location>
</feature>
<comment type="caution">
    <text evidence="9">The sequence shown here is derived from an EMBL/GenBank/DDBJ whole genome shotgun (WGS) entry which is preliminary data.</text>
</comment>
<keyword evidence="5" id="KW-0255">Endonuclease</keyword>
<protein>
    <recommendedName>
        <fullName evidence="1">RNA-directed DNA polymerase</fullName>
        <ecNumber evidence="1">2.7.7.49</ecNumber>
    </recommendedName>
</protein>
<evidence type="ECO:0000256" key="5">
    <source>
        <dbReference type="ARBA" id="ARBA00022759"/>
    </source>
</evidence>
<gene>
    <name evidence="9" type="ORF">RF55_6117</name>
</gene>
<evidence type="ECO:0000256" key="1">
    <source>
        <dbReference type="ARBA" id="ARBA00012493"/>
    </source>
</evidence>
<dbReference type="InterPro" id="IPR050951">
    <property type="entry name" value="Retrovirus_Pol_polyprotein"/>
</dbReference>
<sequence length="495" mass="56936">MKLPLFGGAWLRPSILDAGSAKPPHAYPLPQVTATLDKLRGARYLSTLDLKNGYWPVPLTPDSRPITAFTIPGRGLFQFRVMPFGLHSAPATFQRLLDTVIGPALEPHVFVYLDDIIVISSTFDEHLKLLVEVFRRLRDARLRLNPAKCRFCVDQLRYLGHVVDRHGIRTDPEKVSAVVNWPEPRSVKQVRQFLGMASWYRRFIANFSTLAAPLTRLTKKNARWTWGAEEDTAFYNLKKTLTSAPVLACPDFTRRFVLQTDASTSGLGAVLTQHFEAGERVIAYASRTLNGAERNYSATELECLAIVWGIRRMKDYLEGYTFTVVTDHQSLKWLQHLEAPSGRLARWLFELQQYDFNVKYRRGTLNRVADALSRQPEACAAAPLRCRWYHRLYDEVSRDPARRPDYRIEDGRLRRHILHSLNFKEDPTASQWKECVPKERRNELLQRYHDAPTAGHLGIAKTIARIAERYYWPGMLREITAHVRSCQKCQAHKVN</sequence>
<dbReference type="SUPFAM" id="SSF56672">
    <property type="entry name" value="DNA/RNA polymerases"/>
    <property type="match status" value="1"/>
</dbReference>
<keyword evidence="6" id="KW-0378">Hydrolase</keyword>
<proteinExistence type="predicted"/>
<reference evidence="9 10" key="1">
    <citation type="submission" date="2015-04" db="EMBL/GenBank/DDBJ databases">
        <title>Lasius niger genome sequencing.</title>
        <authorList>
            <person name="Konorov E.A."/>
            <person name="Nikitin M.A."/>
            <person name="Kirill M.V."/>
            <person name="Chang P."/>
        </authorList>
    </citation>
    <scope>NUCLEOTIDE SEQUENCE [LARGE SCALE GENOMIC DNA]</scope>
    <source>
        <tissue evidence="9">Whole</tissue>
    </source>
</reference>
<dbReference type="OrthoDB" id="7615632at2759"/>
<evidence type="ECO:0000313" key="10">
    <source>
        <dbReference type="Proteomes" id="UP000036403"/>
    </source>
</evidence>
<dbReference type="GO" id="GO:0004519">
    <property type="term" value="F:endonuclease activity"/>
    <property type="evidence" value="ECO:0007669"/>
    <property type="project" value="UniProtKB-KW"/>
</dbReference>
<dbReference type="PANTHER" id="PTHR37984">
    <property type="entry name" value="PROTEIN CBG26694"/>
    <property type="match status" value="1"/>
</dbReference>
<dbReference type="Proteomes" id="UP000036403">
    <property type="component" value="Unassembled WGS sequence"/>
</dbReference>
<organism evidence="9 10">
    <name type="scientific">Lasius niger</name>
    <name type="common">Black garden ant</name>
    <dbReference type="NCBI Taxonomy" id="67767"/>
    <lineage>
        <taxon>Eukaryota</taxon>
        <taxon>Metazoa</taxon>
        <taxon>Ecdysozoa</taxon>
        <taxon>Arthropoda</taxon>
        <taxon>Hexapoda</taxon>
        <taxon>Insecta</taxon>
        <taxon>Pterygota</taxon>
        <taxon>Neoptera</taxon>
        <taxon>Endopterygota</taxon>
        <taxon>Hymenoptera</taxon>
        <taxon>Apocrita</taxon>
        <taxon>Aculeata</taxon>
        <taxon>Formicoidea</taxon>
        <taxon>Formicidae</taxon>
        <taxon>Formicinae</taxon>
        <taxon>Lasius</taxon>
        <taxon>Lasius</taxon>
    </lineage>
</organism>
<dbReference type="InterPro" id="IPR043502">
    <property type="entry name" value="DNA/RNA_pol_sf"/>
</dbReference>
<dbReference type="InterPro" id="IPR041588">
    <property type="entry name" value="Integrase_H2C2"/>
</dbReference>
<dbReference type="GO" id="GO:0003964">
    <property type="term" value="F:RNA-directed DNA polymerase activity"/>
    <property type="evidence" value="ECO:0007669"/>
    <property type="project" value="UniProtKB-KW"/>
</dbReference>
<evidence type="ECO:0000259" key="8">
    <source>
        <dbReference type="PROSITE" id="PS50878"/>
    </source>
</evidence>
<dbReference type="PANTHER" id="PTHR37984:SF5">
    <property type="entry name" value="PROTEIN NYNRIN-LIKE"/>
    <property type="match status" value="1"/>
</dbReference>
<dbReference type="GO" id="GO:0016787">
    <property type="term" value="F:hydrolase activity"/>
    <property type="evidence" value="ECO:0007669"/>
    <property type="project" value="UniProtKB-KW"/>
</dbReference>
<dbReference type="FunFam" id="1.10.340.70:FF:000001">
    <property type="entry name" value="Retrovirus-related Pol polyprotein from transposon gypsy-like Protein"/>
    <property type="match status" value="1"/>
</dbReference>
<keyword evidence="7" id="KW-0695">RNA-directed DNA polymerase</keyword>
<dbReference type="PaxDb" id="67767-A0A0J7KTY6"/>
<evidence type="ECO:0000256" key="6">
    <source>
        <dbReference type="ARBA" id="ARBA00022801"/>
    </source>
</evidence>
<dbReference type="EMBL" id="LBMM01003245">
    <property type="protein sequence ID" value="KMQ93756.1"/>
    <property type="molecule type" value="Genomic_DNA"/>
</dbReference>
<evidence type="ECO:0000256" key="7">
    <source>
        <dbReference type="ARBA" id="ARBA00022918"/>
    </source>
</evidence>
<accession>A0A0J7KTY6</accession>
<dbReference type="FunFam" id="3.10.20.370:FF:000001">
    <property type="entry name" value="Retrovirus-related Pol polyprotein from transposon 17.6-like protein"/>
    <property type="match status" value="1"/>
</dbReference>
<dbReference type="InterPro" id="IPR043128">
    <property type="entry name" value="Rev_trsase/Diguanyl_cyclase"/>
</dbReference>
<keyword evidence="2" id="KW-0808">Transferase</keyword>